<dbReference type="Proteomes" id="UP000192900">
    <property type="component" value="Chromosome"/>
</dbReference>
<dbReference type="GO" id="GO:0009279">
    <property type="term" value="C:cell outer membrane"/>
    <property type="evidence" value="ECO:0007669"/>
    <property type="project" value="InterPro"/>
</dbReference>
<organism evidence="2 3">
    <name type="scientific">Pantoea alhagi</name>
    <dbReference type="NCBI Taxonomy" id="1891675"/>
    <lineage>
        <taxon>Bacteria</taxon>
        <taxon>Pseudomonadati</taxon>
        <taxon>Pseudomonadota</taxon>
        <taxon>Gammaproteobacteria</taxon>
        <taxon>Enterobacterales</taxon>
        <taxon>Erwiniaceae</taxon>
        <taxon>Pantoea</taxon>
    </lineage>
</organism>
<dbReference type="EMBL" id="CP019706">
    <property type="protein sequence ID" value="ARJ42979.1"/>
    <property type="molecule type" value="Genomic_DNA"/>
</dbReference>
<evidence type="ECO:0000256" key="1">
    <source>
        <dbReference type="SAM" id="MobiDB-lite"/>
    </source>
</evidence>
<keyword evidence="3" id="KW-1185">Reference proteome</keyword>
<reference evidence="2 3" key="1">
    <citation type="submission" date="2017-02" db="EMBL/GenBank/DDBJ databases">
        <title>Complete genome sequence of the drought resistance-promoting endophyte Pantoea alhagi LTYR-11Z.</title>
        <authorList>
            <person name="Zhang L."/>
        </authorList>
    </citation>
    <scope>NUCLEOTIDE SEQUENCE [LARGE SCALE GENOMIC DNA]</scope>
    <source>
        <strain evidence="2 3">LTYR-11Z</strain>
    </source>
</reference>
<evidence type="ECO:0000313" key="3">
    <source>
        <dbReference type="Proteomes" id="UP000192900"/>
    </source>
</evidence>
<dbReference type="Gene3D" id="2.40.128.90">
    <property type="entry name" value="OMPT-like"/>
    <property type="match status" value="1"/>
</dbReference>
<dbReference type="AlphaFoldDB" id="A0A1W6B7D7"/>
<protein>
    <submittedName>
        <fullName evidence="2">Uncharacterized protein</fullName>
    </submittedName>
</protein>
<sequence>MDDYDWMVDNQSHWSDWSTWPAARLNYANQFAVSITGWLLQQPEYKPGAAPLISRQGSAGSAKLGRLPAKSRANADN</sequence>
<gene>
    <name evidence="2" type="ORF">B1H58_13720</name>
</gene>
<dbReference type="STRING" id="1891675.B1H58_13720"/>
<dbReference type="InterPro" id="IPR000036">
    <property type="entry name" value="Peptidase_A26_omptin"/>
</dbReference>
<dbReference type="Pfam" id="PF01278">
    <property type="entry name" value="Omptin"/>
    <property type="match status" value="1"/>
</dbReference>
<dbReference type="SUPFAM" id="SSF69917">
    <property type="entry name" value="OMPT-like"/>
    <property type="match status" value="1"/>
</dbReference>
<dbReference type="InterPro" id="IPR053724">
    <property type="entry name" value="OMP_A26_sf"/>
</dbReference>
<dbReference type="InterPro" id="IPR020080">
    <property type="entry name" value="OM_adhesin/peptidase_omptin"/>
</dbReference>
<accession>A0A1W6B7D7</accession>
<feature type="region of interest" description="Disordered" evidence="1">
    <location>
        <begin position="56"/>
        <end position="77"/>
    </location>
</feature>
<dbReference type="GO" id="GO:0004190">
    <property type="term" value="F:aspartic-type endopeptidase activity"/>
    <property type="evidence" value="ECO:0007669"/>
    <property type="project" value="InterPro"/>
</dbReference>
<dbReference type="GO" id="GO:0006508">
    <property type="term" value="P:proteolysis"/>
    <property type="evidence" value="ECO:0007669"/>
    <property type="project" value="InterPro"/>
</dbReference>
<name>A0A1W6B7D7_9GAMM</name>
<proteinExistence type="predicted"/>
<evidence type="ECO:0000313" key="2">
    <source>
        <dbReference type="EMBL" id="ARJ42979.1"/>
    </source>
</evidence>
<dbReference type="KEGG" id="palh:B1H58_13720"/>